<dbReference type="Pfam" id="PF00356">
    <property type="entry name" value="LacI"/>
    <property type="match status" value="1"/>
</dbReference>
<organism evidence="5 6">
    <name type="scientific">Metabacillus rhizolycopersici</name>
    <dbReference type="NCBI Taxonomy" id="2875709"/>
    <lineage>
        <taxon>Bacteria</taxon>
        <taxon>Bacillati</taxon>
        <taxon>Bacillota</taxon>
        <taxon>Bacilli</taxon>
        <taxon>Bacillales</taxon>
        <taxon>Bacillaceae</taxon>
        <taxon>Metabacillus</taxon>
    </lineage>
</organism>
<dbReference type="SUPFAM" id="SSF53822">
    <property type="entry name" value="Periplasmic binding protein-like I"/>
    <property type="match status" value="1"/>
</dbReference>
<evidence type="ECO:0000313" key="5">
    <source>
        <dbReference type="EMBL" id="MBZ5753129.1"/>
    </source>
</evidence>
<keyword evidence="1" id="KW-0805">Transcription regulation</keyword>
<dbReference type="CDD" id="cd01544">
    <property type="entry name" value="PBP1_GalR"/>
    <property type="match status" value="1"/>
</dbReference>
<dbReference type="RefSeq" id="WP_224141559.1">
    <property type="nucleotide sequence ID" value="NZ_JAIQUM010000086.1"/>
</dbReference>
<dbReference type="SUPFAM" id="SSF47413">
    <property type="entry name" value="lambda repressor-like DNA-binding domains"/>
    <property type="match status" value="1"/>
</dbReference>
<evidence type="ECO:0000259" key="4">
    <source>
        <dbReference type="PROSITE" id="PS50932"/>
    </source>
</evidence>
<gene>
    <name evidence="5" type="ORF">K9V48_23605</name>
</gene>
<dbReference type="Proteomes" id="UP001165287">
    <property type="component" value="Unassembled WGS sequence"/>
</dbReference>
<dbReference type="Gene3D" id="3.40.50.2300">
    <property type="match status" value="2"/>
</dbReference>
<dbReference type="InterPro" id="IPR046335">
    <property type="entry name" value="LacI/GalR-like_sensor"/>
</dbReference>
<dbReference type="PANTHER" id="PTHR30146:SF149">
    <property type="entry name" value="HTH-TYPE TRANSCRIPTIONAL REGULATOR EBGR"/>
    <property type="match status" value="1"/>
</dbReference>
<dbReference type="InterPro" id="IPR028082">
    <property type="entry name" value="Peripla_BP_I"/>
</dbReference>
<keyword evidence="3" id="KW-0804">Transcription</keyword>
<protein>
    <submittedName>
        <fullName evidence="5">LacI family DNA-binding transcriptional regulator</fullName>
    </submittedName>
</protein>
<name>A0ABS7UYZ7_9BACI</name>
<dbReference type="Gene3D" id="1.10.260.40">
    <property type="entry name" value="lambda repressor-like DNA-binding domains"/>
    <property type="match status" value="1"/>
</dbReference>
<dbReference type="CDD" id="cd01392">
    <property type="entry name" value="HTH_LacI"/>
    <property type="match status" value="1"/>
</dbReference>
<keyword evidence="6" id="KW-1185">Reference proteome</keyword>
<reference evidence="5" key="1">
    <citation type="submission" date="2024-05" db="EMBL/GenBank/DDBJ databases">
        <title>Metabacillus sp. nov., isolated from the rhizosphere soil of tomato plants.</title>
        <authorList>
            <person name="Ma R."/>
        </authorList>
    </citation>
    <scope>NUCLEOTIDE SEQUENCE</scope>
    <source>
        <strain evidence="5">DBTR6</strain>
    </source>
</reference>
<dbReference type="GO" id="GO:0003677">
    <property type="term" value="F:DNA binding"/>
    <property type="evidence" value="ECO:0007669"/>
    <property type="project" value="UniProtKB-KW"/>
</dbReference>
<dbReference type="Pfam" id="PF13377">
    <property type="entry name" value="Peripla_BP_3"/>
    <property type="match status" value="1"/>
</dbReference>
<dbReference type="InterPro" id="IPR010982">
    <property type="entry name" value="Lambda_DNA-bd_dom_sf"/>
</dbReference>
<feature type="domain" description="HTH lacI-type" evidence="4">
    <location>
        <begin position="2"/>
        <end position="49"/>
    </location>
</feature>
<dbReference type="PANTHER" id="PTHR30146">
    <property type="entry name" value="LACI-RELATED TRANSCRIPTIONAL REPRESSOR"/>
    <property type="match status" value="1"/>
</dbReference>
<keyword evidence="2 5" id="KW-0238">DNA-binding</keyword>
<comment type="caution">
    <text evidence="5">The sequence shown here is derived from an EMBL/GenBank/DDBJ whole genome shotgun (WGS) entry which is preliminary data.</text>
</comment>
<dbReference type="InterPro" id="IPR000843">
    <property type="entry name" value="HTH_LacI"/>
</dbReference>
<evidence type="ECO:0000313" key="6">
    <source>
        <dbReference type="Proteomes" id="UP001165287"/>
    </source>
</evidence>
<evidence type="ECO:0000256" key="3">
    <source>
        <dbReference type="ARBA" id="ARBA00023163"/>
    </source>
</evidence>
<evidence type="ECO:0000256" key="2">
    <source>
        <dbReference type="ARBA" id="ARBA00023125"/>
    </source>
</evidence>
<dbReference type="EMBL" id="JAIQUM010000086">
    <property type="protein sequence ID" value="MBZ5753129.1"/>
    <property type="molecule type" value="Genomic_DNA"/>
</dbReference>
<dbReference type="SMART" id="SM00354">
    <property type="entry name" value="HTH_LACI"/>
    <property type="match status" value="1"/>
</dbReference>
<sequence>MATIKDIAELADVSTATVSRILSNDPSLSVSNDTRKRVMEIVNDLNYKPTRKKSEKFDRWPETHHIGLLLTNTEEDEVNDPYFMSLRMGVERTCEQYGMNIASVLTVGNRDLSGGALRSLDGLIVIGTVDSKELKDNYYENNNIVFVDYAPPGNEFDVVISDLETATYQILEHLFELGHQNISYLGGRIFVKGIDKGGIYEKEDVRKSIFENVMKEKGLYKHENVLIGEWGPNGGYMLMKELINKGQLPSAVVVASDPMALGAFRALHEAGVKVPEEVSIFSFDNIDAAAYLNPALSTVKIHSFEMGKTAVKLLSDRLKGRDLPLKVVLPTELVFRESVSRKKD</sequence>
<dbReference type="PROSITE" id="PS50932">
    <property type="entry name" value="HTH_LACI_2"/>
    <property type="match status" value="1"/>
</dbReference>
<dbReference type="PROSITE" id="PS00356">
    <property type="entry name" value="HTH_LACI_1"/>
    <property type="match status" value="1"/>
</dbReference>
<proteinExistence type="predicted"/>
<accession>A0ABS7UYZ7</accession>
<evidence type="ECO:0000256" key="1">
    <source>
        <dbReference type="ARBA" id="ARBA00023015"/>
    </source>
</evidence>